<evidence type="ECO:0000256" key="6">
    <source>
        <dbReference type="ARBA" id="ARBA00022840"/>
    </source>
</evidence>
<comment type="similarity">
    <text evidence="10">Belongs to the protein kinase superfamily.</text>
</comment>
<evidence type="ECO:0000313" key="12">
    <source>
        <dbReference type="EMBL" id="PYI03980.1"/>
    </source>
</evidence>
<proteinExistence type="inferred from homology"/>
<protein>
    <recommendedName>
        <fullName evidence="1">non-specific serine/threonine protein kinase</fullName>
        <ecNumber evidence="1">2.7.11.1</ecNumber>
    </recommendedName>
</protein>
<dbReference type="Proteomes" id="UP000248423">
    <property type="component" value="Unassembled WGS sequence"/>
</dbReference>
<feature type="binding site" evidence="9">
    <location>
        <position position="90"/>
    </location>
    <ligand>
        <name>ATP</name>
        <dbReference type="ChEBI" id="CHEBI:30616"/>
    </ligand>
</feature>
<dbReference type="GO" id="GO:0004674">
    <property type="term" value="F:protein serine/threonine kinase activity"/>
    <property type="evidence" value="ECO:0007669"/>
    <property type="project" value="UniProtKB-KW"/>
</dbReference>
<keyword evidence="4 9" id="KW-0547">Nucleotide-binding</keyword>
<keyword evidence="13" id="KW-1185">Reference proteome</keyword>
<dbReference type="OrthoDB" id="5979581at2759"/>
<keyword evidence="6 9" id="KW-0067">ATP-binding</keyword>
<dbReference type="STRING" id="1448318.A0A319E3M3"/>
<name>A0A319E3M3_ASPSB</name>
<dbReference type="PROSITE" id="PS50011">
    <property type="entry name" value="PROTEIN_KINASE_DOM"/>
    <property type="match status" value="1"/>
</dbReference>
<comment type="catalytic activity">
    <reaction evidence="7">
        <text>L-threonyl-[protein] + ATP = O-phospho-L-threonyl-[protein] + ADP + H(+)</text>
        <dbReference type="Rhea" id="RHEA:46608"/>
        <dbReference type="Rhea" id="RHEA-COMP:11060"/>
        <dbReference type="Rhea" id="RHEA-COMP:11605"/>
        <dbReference type="ChEBI" id="CHEBI:15378"/>
        <dbReference type="ChEBI" id="CHEBI:30013"/>
        <dbReference type="ChEBI" id="CHEBI:30616"/>
        <dbReference type="ChEBI" id="CHEBI:61977"/>
        <dbReference type="ChEBI" id="CHEBI:456216"/>
        <dbReference type="EC" id="2.7.11.1"/>
    </reaction>
</comment>
<dbReference type="InterPro" id="IPR017441">
    <property type="entry name" value="Protein_kinase_ATP_BS"/>
</dbReference>
<evidence type="ECO:0000256" key="8">
    <source>
        <dbReference type="ARBA" id="ARBA00048679"/>
    </source>
</evidence>
<dbReference type="InterPro" id="IPR011009">
    <property type="entry name" value="Kinase-like_dom_sf"/>
</dbReference>
<reference evidence="12 13" key="1">
    <citation type="submission" date="2018-02" db="EMBL/GenBank/DDBJ databases">
        <title>The genomes of Aspergillus section Nigri reveals drivers in fungal speciation.</title>
        <authorList>
            <consortium name="DOE Joint Genome Institute"/>
            <person name="Vesth T.C."/>
            <person name="Nybo J."/>
            <person name="Theobald S."/>
            <person name="Brandl J."/>
            <person name="Frisvad J.C."/>
            <person name="Nielsen K.F."/>
            <person name="Lyhne E.K."/>
            <person name="Kogle M.E."/>
            <person name="Kuo A."/>
            <person name="Riley R."/>
            <person name="Clum A."/>
            <person name="Nolan M."/>
            <person name="Lipzen A."/>
            <person name="Salamov A."/>
            <person name="Henrissat B."/>
            <person name="Wiebenga A."/>
            <person name="De vries R.P."/>
            <person name="Grigoriev I.V."/>
            <person name="Mortensen U.H."/>
            <person name="Andersen M.R."/>
            <person name="Baker S.E."/>
        </authorList>
    </citation>
    <scope>NUCLEOTIDE SEQUENCE [LARGE SCALE GENOMIC DNA]</scope>
    <source>
        <strain evidence="12 13">CBS 121057</strain>
    </source>
</reference>
<dbReference type="InterPro" id="IPR051334">
    <property type="entry name" value="SRPK"/>
</dbReference>
<dbReference type="GO" id="GO:0005634">
    <property type="term" value="C:nucleus"/>
    <property type="evidence" value="ECO:0007669"/>
    <property type="project" value="TreeGrafter"/>
</dbReference>
<dbReference type="InterPro" id="IPR000719">
    <property type="entry name" value="Prot_kinase_dom"/>
</dbReference>
<evidence type="ECO:0000256" key="5">
    <source>
        <dbReference type="ARBA" id="ARBA00022777"/>
    </source>
</evidence>
<evidence type="ECO:0000256" key="1">
    <source>
        <dbReference type="ARBA" id="ARBA00012513"/>
    </source>
</evidence>
<dbReference type="GO" id="GO:0050684">
    <property type="term" value="P:regulation of mRNA processing"/>
    <property type="evidence" value="ECO:0007669"/>
    <property type="project" value="TreeGrafter"/>
</dbReference>
<dbReference type="PROSITE" id="PS00108">
    <property type="entry name" value="PROTEIN_KINASE_ST"/>
    <property type="match status" value="1"/>
</dbReference>
<keyword evidence="5 12" id="KW-0418">Kinase</keyword>
<evidence type="ECO:0000256" key="10">
    <source>
        <dbReference type="RuleBase" id="RU000304"/>
    </source>
</evidence>
<gene>
    <name evidence="12" type="ORF">BO78DRAFT_421069</name>
</gene>
<dbReference type="Gene3D" id="1.10.510.10">
    <property type="entry name" value="Transferase(Phosphotransferase) domain 1"/>
    <property type="match status" value="1"/>
</dbReference>
<dbReference type="GO" id="GO:0000245">
    <property type="term" value="P:spliceosomal complex assembly"/>
    <property type="evidence" value="ECO:0007669"/>
    <property type="project" value="TreeGrafter"/>
</dbReference>
<dbReference type="VEuPathDB" id="FungiDB:BO78DRAFT_421069"/>
<feature type="domain" description="Protein kinase" evidence="11">
    <location>
        <begin position="61"/>
        <end position="420"/>
    </location>
</feature>
<dbReference type="EC" id="2.7.11.1" evidence="1"/>
<evidence type="ECO:0000256" key="3">
    <source>
        <dbReference type="ARBA" id="ARBA00022679"/>
    </source>
</evidence>
<comment type="catalytic activity">
    <reaction evidence="8">
        <text>L-seryl-[protein] + ATP = O-phospho-L-seryl-[protein] + ADP + H(+)</text>
        <dbReference type="Rhea" id="RHEA:17989"/>
        <dbReference type="Rhea" id="RHEA-COMP:9863"/>
        <dbReference type="Rhea" id="RHEA-COMP:11604"/>
        <dbReference type="ChEBI" id="CHEBI:15378"/>
        <dbReference type="ChEBI" id="CHEBI:29999"/>
        <dbReference type="ChEBI" id="CHEBI:30616"/>
        <dbReference type="ChEBI" id="CHEBI:83421"/>
        <dbReference type="ChEBI" id="CHEBI:456216"/>
        <dbReference type="EC" id="2.7.11.1"/>
    </reaction>
</comment>
<keyword evidence="3" id="KW-0808">Transferase</keyword>
<dbReference type="SMART" id="SM00220">
    <property type="entry name" value="S_TKc"/>
    <property type="match status" value="1"/>
</dbReference>
<accession>A0A319E3M3</accession>
<organism evidence="12 13">
    <name type="scientific">Aspergillus sclerotiicarbonarius (strain CBS 121057 / IBT 28362)</name>
    <dbReference type="NCBI Taxonomy" id="1448318"/>
    <lineage>
        <taxon>Eukaryota</taxon>
        <taxon>Fungi</taxon>
        <taxon>Dikarya</taxon>
        <taxon>Ascomycota</taxon>
        <taxon>Pezizomycotina</taxon>
        <taxon>Eurotiomycetes</taxon>
        <taxon>Eurotiomycetidae</taxon>
        <taxon>Eurotiales</taxon>
        <taxon>Aspergillaceae</taxon>
        <taxon>Aspergillus</taxon>
        <taxon>Aspergillus subgen. Circumdati</taxon>
    </lineage>
</organism>
<dbReference type="FunFam" id="1.10.510.10:FF:000275">
    <property type="entry name" value="SRSF protein kinase 2 isoform X3"/>
    <property type="match status" value="1"/>
</dbReference>
<dbReference type="GO" id="GO:0005737">
    <property type="term" value="C:cytoplasm"/>
    <property type="evidence" value="ECO:0007669"/>
    <property type="project" value="TreeGrafter"/>
</dbReference>
<dbReference type="SUPFAM" id="SSF56112">
    <property type="entry name" value="Protein kinase-like (PK-like)"/>
    <property type="match status" value="1"/>
</dbReference>
<dbReference type="GO" id="GO:0005524">
    <property type="term" value="F:ATP binding"/>
    <property type="evidence" value="ECO:0007669"/>
    <property type="project" value="UniProtKB-UniRule"/>
</dbReference>
<evidence type="ECO:0000256" key="2">
    <source>
        <dbReference type="ARBA" id="ARBA00022527"/>
    </source>
</evidence>
<dbReference type="InterPro" id="IPR008271">
    <property type="entry name" value="Ser/Thr_kinase_AS"/>
</dbReference>
<dbReference type="Pfam" id="PF00069">
    <property type="entry name" value="Pkinase"/>
    <property type="match status" value="1"/>
</dbReference>
<dbReference type="AlphaFoldDB" id="A0A319E3M3"/>
<dbReference type="Gene3D" id="3.30.200.20">
    <property type="entry name" value="Phosphorylase Kinase, domain 1"/>
    <property type="match status" value="1"/>
</dbReference>
<evidence type="ECO:0000256" key="7">
    <source>
        <dbReference type="ARBA" id="ARBA00047899"/>
    </source>
</evidence>
<evidence type="ECO:0000256" key="4">
    <source>
        <dbReference type="ARBA" id="ARBA00022741"/>
    </source>
</evidence>
<evidence type="ECO:0000256" key="9">
    <source>
        <dbReference type="PROSITE-ProRule" id="PRU10141"/>
    </source>
</evidence>
<dbReference type="PANTHER" id="PTHR47634:SF9">
    <property type="entry name" value="PROTEIN KINASE DOMAIN-CONTAINING PROTEIN-RELATED"/>
    <property type="match status" value="1"/>
</dbReference>
<evidence type="ECO:0000259" key="11">
    <source>
        <dbReference type="PROSITE" id="PS50011"/>
    </source>
</evidence>
<dbReference type="EMBL" id="KZ826374">
    <property type="protein sequence ID" value="PYI03980.1"/>
    <property type="molecule type" value="Genomic_DNA"/>
</dbReference>
<evidence type="ECO:0000313" key="13">
    <source>
        <dbReference type="Proteomes" id="UP000248423"/>
    </source>
</evidence>
<keyword evidence="2 10" id="KW-0723">Serine/threonine-protein kinase</keyword>
<dbReference type="PROSITE" id="PS00107">
    <property type="entry name" value="PROTEIN_KINASE_ATP"/>
    <property type="match status" value="1"/>
</dbReference>
<dbReference type="PANTHER" id="PTHR47634">
    <property type="entry name" value="PROTEIN KINASE DOMAIN-CONTAINING PROTEIN-RELATED"/>
    <property type="match status" value="1"/>
</dbReference>
<sequence length="422" mass="47523">MNPIRMSLSKLRFRLSSIFGASRLAPLESANSRQVIEEPDLYEPGGFHRVSLGDNLGSGKYTVLRKLGYGQYSTVWLAKDSQHQRYVALKMLRADCYGGPHDIFEGEILSKISQISETSTHGGSRHVSHLLDQFRHTGPNGNHVCFVFDVLGHHMDFQAAKYEDGKLPVQSVRTITRQLLLGLDFLHRECGVIHTDLKPTNILLELDKADSVISQYLSEVPPRMDSEGDTPVPLREVITTPLLSEMKEPRIQIIDFGVASWRHNHLSELIQSPALRAPEVTIGAPWDTPVDIWSLGCLIVEFVQGFVLFSGEASKNGTWTAEDDRVARIMEILGPFPSQFLQRGTRTADLFDEKGNLHRIPDLKRTSLERLLNGSTKPFLKPADMPDAEVPVFIDFIRCMLQIDPQLRKSAADLLEHEWLKL</sequence>